<organism evidence="3 4">
    <name type="scientific">Kingdonia uniflora</name>
    <dbReference type="NCBI Taxonomy" id="39325"/>
    <lineage>
        <taxon>Eukaryota</taxon>
        <taxon>Viridiplantae</taxon>
        <taxon>Streptophyta</taxon>
        <taxon>Embryophyta</taxon>
        <taxon>Tracheophyta</taxon>
        <taxon>Spermatophyta</taxon>
        <taxon>Magnoliopsida</taxon>
        <taxon>Ranunculales</taxon>
        <taxon>Circaeasteraceae</taxon>
        <taxon>Kingdonia</taxon>
    </lineage>
</organism>
<proteinExistence type="inferred from homology"/>
<feature type="compositionally biased region" description="Polar residues" evidence="2">
    <location>
        <begin position="533"/>
        <end position="555"/>
    </location>
</feature>
<protein>
    <submittedName>
        <fullName evidence="3">Uncharacterized protein</fullName>
    </submittedName>
</protein>
<feature type="compositionally biased region" description="Pro residues" evidence="2">
    <location>
        <begin position="297"/>
        <end position="307"/>
    </location>
</feature>
<comment type="similarity">
    <text evidence="1">Belongs to the IST1 family.</text>
</comment>
<evidence type="ECO:0000256" key="2">
    <source>
        <dbReference type="SAM" id="MobiDB-lite"/>
    </source>
</evidence>
<dbReference type="Pfam" id="PF03398">
    <property type="entry name" value="Ist1"/>
    <property type="match status" value="1"/>
</dbReference>
<dbReference type="InterPro" id="IPR044730">
    <property type="entry name" value="RNase_H-like_dom_plant"/>
</dbReference>
<dbReference type="InterPro" id="IPR012337">
    <property type="entry name" value="RNaseH-like_sf"/>
</dbReference>
<dbReference type="InterPro" id="IPR042277">
    <property type="entry name" value="IST1-like"/>
</dbReference>
<dbReference type="PANTHER" id="PTHR12161">
    <property type="entry name" value="IST1 FAMILY MEMBER"/>
    <property type="match status" value="1"/>
</dbReference>
<feature type="region of interest" description="Disordered" evidence="2">
    <location>
        <begin position="462"/>
        <end position="484"/>
    </location>
</feature>
<dbReference type="InterPro" id="IPR005061">
    <property type="entry name" value="Ist1"/>
</dbReference>
<accession>A0A7J7P8R6</accession>
<gene>
    <name evidence="3" type="ORF">GIB67_022674</name>
</gene>
<dbReference type="OrthoDB" id="29853at2759"/>
<reference evidence="3 4" key="1">
    <citation type="journal article" date="2020" name="IScience">
        <title>Genome Sequencing of the Endangered Kingdonia uniflora (Circaeasteraceae, Ranunculales) Reveals Potential Mechanisms of Evolutionary Specialization.</title>
        <authorList>
            <person name="Sun Y."/>
            <person name="Deng T."/>
            <person name="Zhang A."/>
            <person name="Moore M.J."/>
            <person name="Landis J.B."/>
            <person name="Lin N."/>
            <person name="Zhang H."/>
            <person name="Zhang X."/>
            <person name="Huang J."/>
            <person name="Zhang X."/>
            <person name="Sun H."/>
            <person name="Wang H."/>
        </authorList>
    </citation>
    <scope>NUCLEOTIDE SEQUENCE [LARGE SCALE GENOMIC DNA]</scope>
    <source>
        <strain evidence="3">TB1705</strain>
        <tissue evidence="3">Leaf</tissue>
    </source>
</reference>
<feature type="region of interest" description="Disordered" evidence="2">
    <location>
        <begin position="497"/>
        <end position="555"/>
    </location>
</feature>
<dbReference type="EMBL" id="JACGCM010000155">
    <property type="protein sequence ID" value="KAF6175672.1"/>
    <property type="molecule type" value="Genomic_DNA"/>
</dbReference>
<dbReference type="AlphaFoldDB" id="A0A7J7P8R6"/>
<dbReference type="Proteomes" id="UP000541444">
    <property type="component" value="Unassembled WGS sequence"/>
</dbReference>
<evidence type="ECO:0000313" key="3">
    <source>
        <dbReference type="EMBL" id="KAF6175672.1"/>
    </source>
</evidence>
<dbReference type="SUPFAM" id="SSF53098">
    <property type="entry name" value="Ribonuclease H-like"/>
    <property type="match status" value="1"/>
</dbReference>
<dbReference type="PANTHER" id="PTHR12161:SF5">
    <property type="entry name" value="IST1 HOMOLOG"/>
    <property type="match status" value="1"/>
</dbReference>
<keyword evidence="4" id="KW-1185">Reference proteome</keyword>
<feature type="region of interest" description="Disordered" evidence="2">
    <location>
        <begin position="214"/>
        <end position="324"/>
    </location>
</feature>
<comment type="caution">
    <text evidence="3">The sequence shown here is derived from an EMBL/GenBank/DDBJ whole genome shotgun (WGS) entry which is preliminary data.</text>
</comment>
<dbReference type="Gene3D" id="1.20.1260.60">
    <property type="entry name" value="Vacuolar protein sorting-associated protein Ist1"/>
    <property type="match status" value="1"/>
</dbReference>
<dbReference type="CDD" id="cd06222">
    <property type="entry name" value="RNase_H_like"/>
    <property type="match status" value="1"/>
</dbReference>
<dbReference type="GO" id="GO:0015031">
    <property type="term" value="P:protein transport"/>
    <property type="evidence" value="ECO:0007669"/>
    <property type="project" value="InterPro"/>
</dbReference>
<evidence type="ECO:0000313" key="4">
    <source>
        <dbReference type="Proteomes" id="UP000541444"/>
    </source>
</evidence>
<sequence length="555" mass="61215">MSVLTRVWAPNMSDVMAACPVILRPCATMVEVFQLRFVESILEASSRILRPEEGVLLANTDGSSRGNPDRGRFGIVYWNDRGAVEAVMVKTIEITTSFMAECYGILNVAVKAFEKGWLMLKVSDACDWECPLDLKEAISSVCFAAPRCADLPELQQVQMLFASKYGREFIAAAAELMPDCGVNRQLIELLSIRAPSAEKKLKLLKEIAEEHEIDWDPSSSETEFFKPHEDLLNGPTQFTSGSKLPLPKEKHEELSYSAPIEPSDEKYNSDSGLDGLDFPEVPKLSVKPPAHIGSPPEMVPPPCPSPPASELNHESRNISDNVSNEVYLEPHPVSKRKEIQFLPFITPPSLSSASSSIGQSEPIPFLPRTKSEIKNAENEDLAYLLSGTRIVAKTEQKEDLVPSISTTKIEAKYEINEDFEDVLAAAHAAADSAERAAAAARAAASLAEVRISELIKRRTDNQVNPVAPHFDHQTSPVLDKESNWSSEAPNLEAHNVAFESPSPNNEDLEHKSSPRQPQRLASIDDDPYFSYPNLFTSQDSNLGSGMNNSRYSHDL</sequence>
<name>A0A7J7P8R6_9MAGN</name>
<evidence type="ECO:0000256" key="1">
    <source>
        <dbReference type="ARBA" id="ARBA00005536"/>
    </source>
</evidence>